<keyword evidence="7" id="KW-1185">Reference proteome</keyword>
<dbReference type="InterPro" id="IPR036390">
    <property type="entry name" value="WH_DNA-bd_sf"/>
</dbReference>
<evidence type="ECO:0000313" key="6">
    <source>
        <dbReference type="EMBL" id="WFP05804.1"/>
    </source>
</evidence>
<dbReference type="CDD" id="cd05466">
    <property type="entry name" value="PBP2_LTTR_substrate"/>
    <property type="match status" value="1"/>
</dbReference>
<dbReference type="InterPro" id="IPR000847">
    <property type="entry name" value="LysR_HTH_N"/>
</dbReference>
<keyword evidence="2" id="KW-0805">Transcription regulation</keyword>
<evidence type="ECO:0000256" key="4">
    <source>
        <dbReference type="ARBA" id="ARBA00023163"/>
    </source>
</evidence>
<name>A0ABY8GLV4_9BURK</name>
<dbReference type="PRINTS" id="PR00039">
    <property type="entry name" value="HTHLYSR"/>
</dbReference>
<evidence type="ECO:0000256" key="3">
    <source>
        <dbReference type="ARBA" id="ARBA00023125"/>
    </source>
</evidence>
<keyword evidence="3" id="KW-0238">DNA-binding</keyword>
<dbReference type="InterPro" id="IPR050950">
    <property type="entry name" value="HTH-type_LysR_regulators"/>
</dbReference>
<dbReference type="InterPro" id="IPR005119">
    <property type="entry name" value="LysR_subst-bd"/>
</dbReference>
<dbReference type="PANTHER" id="PTHR30419">
    <property type="entry name" value="HTH-TYPE TRANSCRIPTIONAL REGULATOR YBHD"/>
    <property type="match status" value="1"/>
</dbReference>
<dbReference type="EMBL" id="CP121261">
    <property type="protein sequence ID" value="WFP05804.1"/>
    <property type="molecule type" value="Genomic_DNA"/>
</dbReference>
<dbReference type="PROSITE" id="PS50931">
    <property type="entry name" value="HTH_LYSR"/>
    <property type="match status" value="1"/>
</dbReference>
<dbReference type="RefSeq" id="WP_268081064.1">
    <property type="nucleotide sequence ID" value="NZ_CP106885.1"/>
</dbReference>
<organism evidence="6 7">
    <name type="scientific">Achromobacter spanius</name>
    <dbReference type="NCBI Taxonomy" id="217203"/>
    <lineage>
        <taxon>Bacteria</taxon>
        <taxon>Pseudomonadati</taxon>
        <taxon>Pseudomonadota</taxon>
        <taxon>Betaproteobacteria</taxon>
        <taxon>Burkholderiales</taxon>
        <taxon>Alcaligenaceae</taxon>
        <taxon>Achromobacter</taxon>
    </lineage>
</organism>
<gene>
    <name evidence="6" type="ORF">P8T11_15820</name>
</gene>
<dbReference type="Pfam" id="PF00126">
    <property type="entry name" value="HTH_1"/>
    <property type="match status" value="1"/>
</dbReference>
<keyword evidence="4" id="KW-0804">Transcription</keyword>
<protein>
    <submittedName>
        <fullName evidence="6">LysR family transcriptional regulator</fullName>
    </submittedName>
</protein>
<dbReference type="SUPFAM" id="SSF53850">
    <property type="entry name" value="Periplasmic binding protein-like II"/>
    <property type="match status" value="1"/>
</dbReference>
<evidence type="ECO:0000256" key="2">
    <source>
        <dbReference type="ARBA" id="ARBA00023015"/>
    </source>
</evidence>
<dbReference type="Gene3D" id="1.10.10.10">
    <property type="entry name" value="Winged helix-like DNA-binding domain superfamily/Winged helix DNA-binding domain"/>
    <property type="match status" value="1"/>
</dbReference>
<dbReference type="SUPFAM" id="SSF46785">
    <property type="entry name" value="Winged helix' DNA-binding domain"/>
    <property type="match status" value="1"/>
</dbReference>
<proteinExistence type="inferred from homology"/>
<reference evidence="6 7" key="1">
    <citation type="submission" date="2023-03" db="EMBL/GenBank/DDBJ databases">
        <title>Achromobacter spanius LIG8.</title>
        <authorList>
            <person name="Shrestha S."/>
        </authorList>
    </citation>
    <scope>NUCLEOTIDE SEQUENCE [LARGE SCALE GENOMIC DNA]</scope>
    <source>
        <strain evidence="6 7">LIG8</strain>
    </source>
</reference>
<dbReference type="Pfam" id="PF03466">
    <property type="entry name" value="LysR_substrate"/>
    <property type="match status" value="1"/>
</dbReference>
<dbReference type="Gene3D" id="3.40.190.10">
    <property type="entry name" value="Periplasmic binding protein-like II"/>
    <property type="match status" value="2"/>
</dbReference>
<evidence type="ECO:0000313" key="7">
    <source>
        <dbReference type="Proteomes" id="UP001214170"/>
    </source>
</evidence>
<evidence type="ECO:0000256" key="1">
    <source>
        <dbReference type="ARBA" id="ARBA00009437"/>
    </source>
</evidence>
<accession>A0ABY8GLV4</accession>
<evidence type="ECO:0000259" key="5">
    <source>
        <dbReference type="PROSITE" id="PS50931"/>
    </source>
</evidence>
<dbReference type="InterPro" id="IPR036388">
    <property type="entry name" value="WH-like_DNA-bd_sf"/>
</dbReference>
<dbReference type="PANTHER" id="PTHR30419:SF30">
    <property type="entry name" value="LYSR FAMILY TRANSCRIPTIONAL REGULATOR"/>
    <property type="match status" value="1"/>
</dbReference>
<comment type="similarity">
    <text evidence="1">Belongs to the LysR transcriptional regulatory family.</text>
</comment>
<dbReference type="Proteomes" id="UP001214170">
    <property type="component" value="Chromosome"/>
</dbReference>
<feature type="domain" description="HTH lysR-type" evidence="5">
    <location>
        <begin position="1"/>
        <end position="57"/>
    </location>
</feature>
<sequence length="315" mass="34617">MNLQQLDHFLAVVETQSFSRAADKLHLTQPALSRSIQALEEELGGPLLERGKNKTLTALGQLALARARRVRVELAELRRSAKILADVEGGTLRLGLGPAPTAMLSVHLLQHLMQRYPAIKVQLSGGTADMQLQELRDGEVDALILHRSQVPAHDDLTLDLFPPTPLGFVCRAGHPLLQHQHALRFAELRKYPLAASGRAMSNDVLHRLNEYFGNRTHFHDAIQYQSNDVNALVEVVRRSDAVFFGVLQVARALMESGELAPLHLSPPLALSSQFMFVTLDGKTPPPILEKVRDWCAAQMAGGHESSEADKPGQSA</sequence>